<protein>
    <submittedName>
        <fullName evidence="2">Uncharacterized protein</fullName>
    </submittedName>
</protein>
<evidence type="ECO:0000313" key="2">
    <source>
        <dbReference type="EMBL" id="DAE06070.1"/>
    </source>
</evidence>
<name>A0A8S5PG54_9CAUD</name>
<reference evidence="2" key="1">
    <citation type="journal article" date="2021" name="Proc. Natl. Acad. Sci. U.S.A.">
        <title>A Catalog of Tens of Thousands of Viruses from Human Metagenomes Reveals Hidden Associations with Chronic Diseases.</title>
        <authorList>
            <person name="Tisza M.J."/>
            <person name="Buck C.B."/>
        </authorList>
    </citation>
    <scope>NUCLEOTIDE SEQUENCE</scope>
    <source>
        <strain evidence="2">Ctsxw88</strain>
    </source>
</reference>
<organism evidence="2">
    <name type="scientific">Siphoviridae sp. ctsxw88</name>
    <dbReference type="NCBI Taxonomy" id="2825701"/>
    <lineage>
        <taxon>Viruses</taxon>
        <taxon>Duplodnaviria</taxon>
        <taxon>Heunggongvirae</taxon>
        <taxon>Uroviricota</taxon>
        <taxon>Caudoviricetes</taxon>
    </lineage>
</organism>
<evidence type="ECO:0000256" key="1">
    <source>
        <dbReference type="SAM" id="MobiDB-lite"/>
    </source>
</evidence>
<feature type="region of interest" description="Disordered" evidence="1">
    <location>
        <begin position="124"/>
        <end position="143"/>
    </location>
</feature>
<proteinExistence type="predicted"/>
<accession>A0A8S5PG54</accession>
<dbReference type="EMBL" id="BK015425">
    <property type="protein sequence ID" value="DAE06070.1"/>
    <property type="molecule type" value="Genomic_DNA"/>
</dbReference>
<sequence>MYNPNLYNPFQNNFQNPYNNLQNNYNAQQFSPQQVNSNNTGLIRVTGIEGAKAYQMSANSVVALFDNNEDIMYIKSTDGANFPTIKTFKFTPYEISENAPTTDFISRQEFENFKQEVKSYAEQFISTEPTKTNKSKSADNKSS</sequence>